<proteinExistence type="predicted"/>
<dbReference type="EMBL" id="JOJP01000001">
    <property type="protein sequence ID" value="KEI71191.1"/>
    <property type="molecule type" value="Genomic_DNA"/>
</dbReference>
<evidence type="ECO:0000256" key="2">
    <source>
        <dbReference type="PROSITE-ProRule" id="PRU00703"/>
    </source>
</evidence>
<protein>
    <recommendedName>
        <fullName evidence="3">CBS domain-containing protein</fullName>
    </recommendedName>
</protein>
<gene>
    <name evidence="4" type="ORF">GV64_10955</name>
</gene>
<dbReference type="PROSITE" id="PS51371">
    <property type="entry name" value="CBS"/>
    <property type="match status" value="2"/>
</dbReference>
<evidence type="ECO:0000259" key="3">
    <source>
        <dbReference type="PROSITE" id="PS51371"/>
    </source>
</evidence>
<evidence type="ECO:0000313" key="4">
    <source>
        <dbReference type="EMBL" id="KEI71191.1"/>
    </source>
</evidence>
<feature type="domain" description="CBS" evidence="3">
    <location>
        <begin position="85"/>
        <end position="138"/>
    </location>
</feature>
<keyword evidence="5" id="KW-1185">Reference proteome</keyword>
<dbReference type="SMART" id="SM00116">
    <property type="entry name" value="CBS"/>
    <property type="match status" value="2"/>
</dbReference>
<dbReference type="InterPro" id="IPR046342">
    <property type="entry name" value="CBS_dom_sf"/>
</dbReference>
<reference evidence="4 5" key="1">
    <citation type="submission" date="2014-06" db="EMBL/GenBank/DDBJ databases">
        <title>Whole Genome Sequences of Three Symbiotic Endozoicomonas Bacteria.</title>
        <authorList>
            <person name="Neave M.J."/>
            <person name="Apprill A."/>
            <person name="Voolstra C.R."/>
        </authorList>
    </citation>
    <scope>NUCLEOTIDE SEQUENCE [LARGE SCALE GENOMIC DNA]</scope>
    <source>
        <strain evidence="4 5">DSM 22380</strain>
    </source>
</reference>
<dbReference type="AlphaFoldDB" id="A0A081KAL5"/>
<dbReference type="SUPFAM" id="SSF54631">
    <property type="entry name" value="CBS-domain pair"/>
    <property type="match status" value="1"/>
</dbReference>
<name>A0A081KAL5_9GAMM</name>
<keyword evidence="1 2" id="KW-0129">CBS domain</keyword>
<dbReference type="PANTHER" id="PTHR43080">
    <property type="entry name" value="CBS DOMAIN-CONTAINING PROTEIN CBSX3, MITOCHONDRIAL"/>
    <property type="match status" value="1"/>
</dbReference>
<sequence length="138" mass="15519">MKRHESIQKIMTDNPVTLQLGQKLSEASAIFRQHNIHHIPVMNHNQPVGMLSETDLLRLVYDAANTDSRMQDTLMDQQHSIADVMSDDLQTLPMNATVKEAAEILSDSNRHSVLVTDGTLLAGIVTSTDLIRYLHEQF</sequence>
<dbReference type="InterPro" id="IPR051257">
    <property type="entry name" value="Diverse_CBS-Domain"/>
</dbReference>
<dbReference type="InterPro" id="IPR000644">
    <property type="entry name" value="CBS_dom"/>
</dbReference>
<feature type="domain" description="CBS" evidence="3">
    <location>
        <begin position="11"/>
        <end position="68"/>
    </location>
</feature>
<dbReference type="PANTHER" id="PTHR43080:SF2">
    <property type="entry name" value="CBS DOMAIN-CONTAINING PROTEIN"/>
    <property type="match status" value="1"/>
</dbReference>
<accession>A0A081KAL5</accession>
<dbReference type="Gene3D" id="3.10.580.10">
    <property type="entry name" value="CBS-domain"/>
    <property type="match status" value="1"/>
</dbReference>
<dbReference type="eggNOG" id="COG0517">
    <property type="taxonomic scope" value="Bacteria"/>
</dbReference>
<evidence type="ECO:0000313" key="5">
    <source>
        <dbReference type="Proteomes" id="UP000027997"/>
    </source>
</evidence>
<evidence type="ECO:0000256" key="1">
    <source>
        <dbReference type="ARBA" id="ARBA00023122"/>
    </source>
</evidence>
<organism evidence="4 5">
    <name type="scientific">Endozoicomonas elysicola</name>
    <dbReference type="NCBI Taxonomy" id="305900"/>
    <lineage>
        <taxon>Bacteria</taxon>
        <taxon>Pseudomonadati</taxon>
        <taxon>Pseudomonadota</taxon>
        <taxon>Gammaproteobacteria</taxon>
        <taxon>Oceanospirillales</taxon>
        <taxon>Endozoicomonadaceae</taxon>
        <taxon>Endozoicomonas</taxon>
    </lineage>
</organism>
<comment type="caution">
    <text evidence="4">The sequence shown here is derived from an EMBL/GenBank/DDBJ whole genome shotgun (WGS) entry which is preliminary data.</text>
</comment>
<dbReference type="Proteomes" id="UP000027997">
    <property type="component" value="Unassembled WGS sequence"/>
</dbReference>
<dbReference type="STRING" id="305900.GV64_10955"/>
<dbReference type="RefSeq" id="WP_020582753.1">
    <property type="nucleotide sequence ID" value="NZ_JOJP01000001.1"/>
</dbReference>
<dbReference type="Pfam" id="PF00571">
    <property type="entry name" value="CBS"/>
    <property type="match status" value="2"/>
</dbReference>